<comment type="function">
    <text evidence="2">Accessory subunit of the mitochondrial membrane respiratory chain NADH dehydrogenase (Complex I), that is believed not to be involved in catalysis. Complex I functions in the transfer of electrons from NADH to the respiratory chain. The immediate electron acceptor for the enzyme is believed to be ubiquinone.</text>
</comment>
<dbReference type="PANTHER" id="PTHR12910">
    <property type="entry name" value="NADH-UBIQUINONE OXIDOREDUCTASE SUBUNIT B17.2"/>
    <property type="match status" value="1"/>
</dbReference>
<keyword evidence="2" id="KW-0679">Respiratory chain</keyword>
<dbReference type="EMBL" id="OZ023720">
    <property type="protein sequence ID" value="CAK9869739.1"/>
    <property type="molecule type" value="Genomic_DNA"/>
</dbReference>
<keyword evidence="2" id="KW-0472">Membrane</keyword>
<feature type="region of interest" description="Disordered" evidence="3">
    <location>
        <begin position="153"/>
        <end position="177"/>
    </location>
</feature>
<dbReference type="PANTHER" id="PTHR12910:SF1">
    <property type="entry name" value="NADH DEHYDROGENASE [UBIQUINONE] 1 ALPHA SUBCOMPLEX SUBUNIT 12"/>
    <property type="match status" value="1"/>
</dbReference>
<accession>A0ABP1B424</accession>
<evidence type="ECO:0000256" key="2">
    <source>
        <dbReference type="RuleBase" id="RU363103"/>
    </source>
</evidence>
<dbReference type="Pfam" id="PF05071">
    <property type="entry name" value="NDUFA12"/>
    <property type="match status" value="1"/>
</dbReference>
<evidence type="ECO:0000313" key="5">
    <source>
        <dbReference type="Proteomes" id="UP001497522"/>
    </source>
</evidence>
<sequence length="177" mass="20077">MLAKIVGFLTRNGKQLAGTDKAGNAYFRQSQTVDGAVTEKRWIKFKGNPDPTTVPVEWNSWLNGRRERAPTPEEMIELEAHRKAVKVKVALLEKEEEKNRFRAKVLQQGMSNDDVSPRNMTLFLQQVSGEEVPTQGIHSWYIAWWKEHDSSSDVVGRLSEPKGKGDTFKPGTWQPPS</sequence>
<evidence type="ECO:0000256" key="1">
    <source>
        <dbReference type="ARBA" id="ARBA00007355"/>
    </source>
</evidence>
<proteinExistence type="inferred from homology"/>
<reference evidence="4" key="1">
    <citation type="submission" date="2024-03" db="EMBL/GenBank/DDBJ databases">
        <authorList>
            <consortium name="ELIXIR-Norway"/>
            <consortium name="Elixir Norway"/>
        </authorList>
    </citation>
    <scope>NUCLEOTIDE SEQUENCE</scope>
</reference>
<comment type="similarity">
    <text evidence="1 2">Belongs to the complex I NDUFA12 subunit family.</text>
</comment>
<protein>
    <recommendedName>
        <fullName evidence="2">NADH dehydrogenase [ubiquinone] 1 alpha subcomplex subunit 12</fullName>
    </recommendedName>
</protein>
<keyword evidence="2" id="KW-0999">Mitochondrion inner membrane</keyword>
<organism evidence="4 5">
    <name type="scientific">Sphagnum jensenii</name>
    <dbReference type="NCBI Taxonomy" id="128206"/>
    <lineage>
        <taxon>Eukaryota</taxon>
        <taxon>Viridiplantae</taxon>
        <taxon>Streptophyta</taxon>
        <taxon>Embryophyta</taxon>
        <taxon>Bryophyta</taxon>
        <taxon>Sphagnophytina</taxon>
        <taxon>Sphagnopsida</taxon>
        <taxon>Sphagnales</taxon>
        <taxon>Sphagnaceae</taxon>
        <taxon>Sphagnum</taxon>
    </lineage>
</organism>
<keyword evidence="5" id="KW-1185">Reference proteome</keyword>
<evidence type="ECO:0000313" key="4">
    <source>
        <dbReference type="EMBL" id="CAK9869739.1"/>
    </source>
</evidence>
<comment type="subcellular location">
    <subcellularLocation>
        <location evidence="2">Mitochondrion inner membrane</location>
        <topology evidence="2">Peripheral membrane protein</topology>
        <orientation evidence="2">Matrix side</orientation>
    </subcellularLocation>
</comment>
<keyword evidence="2" id="KW-0813">Transport</keyword>
<gene>
    <name evidence="4" type="ORF">CSSPJE1EN2_LOCUS12497</name>
</gene>
<dbReference type="Proteomes" id="UP001497522">
    <property type="component" value="Chromosome 19"/>
</dbReference>
<evidence type="ECO:0000256" key="3">
    <source>
        <dbReference type="SAM" id="MobiDB-lite"/>
    </source>
</evidence>
<keyword evidence="2" id="KW-0249">Electron transport</keyword>
<keyword evidence="2" id="KW-0496">Mitochondrion</keyword>
<name>A0ABP1B424_9BRYO</name>
<dbReference type="InterPro" id="IPR007763">
    <property type="entry name" value="NDUFA12"/>
</dbReference>